<feature type="region of interest" description="Disordered" evidence="1">
    <location>
        <begin position="156"/>
        <end position="197"/>
    </location>
</feature>
<dbReference type="EMBL" id="CAGI01000020">
    <property type="protein sequence ID" value="CCF47925.1"/>
    <property type="molecule type" value="Genomic_DNA"/>
</dbReference>
<name>I2FLY2_USTHO</name>
<sequence length="197" mass="22345">MYDKKHPKWSCCLDDALINALHGTIDTTREHNVNYLVLDVIKEYLTFHQVWRKIENGLMNEATKMSHRLALISQLGNIKMFHSDARKLIQEVCSIQTESSLLGKPFADNTLFLALQKCMIWHLVYKETVATIQQINFNTLATTLSIQQTAIESIPTQKIDPQQASTRTAGNDDQDKWAGETEANNSDTSPKNTGRPQ</sequence>
<comment type="caution">
    <text evidence="2">The sequence shown here is derived from an EMBL/GenBank/DDBJ whole genome shotgun (WGS) entry which is preliminary data.</text>
</comment>
<evidence type="ECO:0000313" key="3">
    <source>
        <dbReference type="Proteomes" id="UP000006174"/>
    </source>
</evidence>
<dbReference type="AlphaFoldDB" id="I2FLY2"/>
<accession>I2FLY2</accession>
<feature type="compositionally biased region" description="Polar residues" evidence="1">
    <location>
        <begin position="156"/>
        <end position="171"/>
    </location>
</feature>
<evidence type="ECO:0000313" key="2">
    <source>
        <dbReference type="EMBL" id="CCF47925.1"/>
    </source>
</evidence>
<organism evidence="2 3">
    <name type="scientific">Ustilago hordei</name>
    <name type="common">Barley covered smut fungus</name>
    <dbReference type="NCBI Taxonomy" id="120017"/>
    <lineage>
        <taxon>Eukaryota</taxon>
        <taxon>Fungi</taxon>
        <taxon>Dikarya</taxon>
        <taxon>Basidiomycota</taxon>
        <taxon>Ustilaginomycotina</taxon>
        <taxon>Ustilaginomycetes</taxon>
        <taxon>Ustilaginales</taxon>
        <taxon>Ustilaginaceae</taxon>
        <taxon>Ustilago</taxon>
    </lineage>
</organism>
<feature type="compositionally biased region" description="Polar residues" evidence="1">
    <location>
        <begin position="182"/>
        <end position="197"/>
    </location>
</feature>
<dbReference type="Proteomes" id="UP000006174">
    <property type="component" value="Unassembled WGS sequence"/>
</dbReference>
<evidence type="ECO:0000256" key="1">
    <source>
        <dbReference type="SAM" id="MobiDB-lite"/>
    </source>
</evidence>
<gene>
    <name evidence="2" type="ORF">UHOR_12181</name>
</gene>
<reference evidence="2 3" key="1">
    <citation type="journal article" date="2012" name="Plant Cell">
        <title>Genome comparison of barley and maize smut fungi reveals targeted loss of RNA silencing components and species-specific presence of transposable elements.</title>
        <authorList>
            <person name="Laurie J.D."/>
            <person name="Ali S."/>
            <person name="Linning R."/>
            <person name="Mannhaupt G."/>
            <person name="Wong P."/>
            <person name="Gueldener U."/>
            <person name="Muensterkoetter M."/>
            <person name="Moore R."/>
            <person name="Kahmann R."/>
            <person name="Bakkeren G."/>
            <person name="Schirawski J."/>
        </authorList>
    </citation>
    <scope>NUCLEOTIDE SEQUENCE [LARGE SCALE GENOMIC DNA]</scope>
    <source>
        <strain evidence="3">Uh4875-4</strain>
    </source>
</reference>
<dbReference type="HOGENOM" id="CLU_087702_0_0_1"/>
<keyword evidence="3" id="KW-1185">Reference proteome</keyword>
<protein>
    <submittedName>
        <fullName evidence="2">Uncharacterized protein</fullName>
    </submittedName>
</protein>
<proteinExistence type="predicted"/>